<dbReference type="AlphaFoldDB" id="A0A9D2IMD7"/>
<gene>
    <name evidence="2" type="ORF">H9816_07425</name>
</gene>
<evidence type="ECO:0000256" key="1">
    <source>
        <dbReference type="SAM" id="SignalP"/>
    </source>
</evidence>
<dbReference type="Proteomes" id="UP000824014">
    <property type="component" value="Unassembled WGS sequence"/>
</dbReference>
<reference evidence="2" key="2">
    <citation type="submission" date="2021-04" db="EMBL/GenBank/DDBJ databases">
        <authorList>
            <person name="Gilroy R."/>
        </authorList>
    </citation>
    <scope>NUCLEOTIDE SEQUENCE</scope>
    <source>
        <strain evidence="2">ChiHjej11B10-19426</strain>
    </source>
</reference>
<feature type="chain" id="PRO_5038942329" evidence="1">
    <location>
        <begin position="19"/>
        <end position="118"/>
    </location>
</feature>
<evidence type="ECO:0000313" key="3">
    <source>
        <dbReference type="Proteomes" id="UP000824014"/>
    </source>
</evidence>
<name>A0A9D2IMD7_9BACT</name>
<reference evidence="2" key="1">
    <citation type="journal article" date="2021" name="PeerJ">
        <title>Extensive microbial diversity within the chicken gut microbiome revealed by metagenomics and culture.</title>
        <authorList>
            <person name="Gilroy R."/>
            <person name="Ravi A."/>
            <person name="Getino M."/>
            <person name="Pursley I."/>
            <person name="Horton D.L."/>
            <person name="Alikhan N.F."/>
            <person name="Baker D."/>
            <person name="Gharbi K."/>
            <person name="Hall N."/>
            <person name="Watson M."/>
            <person name="Adriaenssens E.M."/>
            <person name="Foster-Nyarko E."/>
            <person name="Jarju S."/>
            <person name="Secka A."/>
            <person name="Antonio M."/>
            <person name="Oren A."/>
            <person name="Chaudhuri R.R."/>
            <person name="La Ragione R."/>
            <person name="Hildebrand F."/>
            <person name="Pallen M.J."/>
        </authorList>
    </citation>
    <scope>NUCLEOTIDE SEQUENCE</scope>
    <source>
        <strain evidence="2">ChiHjej11B10-19426</strain>
    </source>
</reference>
<organism evidence="2 3">
    <name type="scientific">Candidatus Tidjanibacter faecipullorum</name>
    <dbReference type="NCBI Taxonomy" id="2838766"/>
    <lineage>
        <taxon>Bacteria</taxon>
        <taxon>Pseudomonadati</taxon>
        <taxon>Bacteroidota</taxon>
        <taxon>Bacteroidia</taxon>
        <taxon>Bacteroidales</taxon>
        <taxon>Rikenellaceae</taxon>
        <taxon>Tidjanibacter</taxon>
    </lineage>
</organism>
<evidence type="ECO:0000313" key="2">
    <source>
        <dbReference type="EMBL" id="HIZ15720.1"/>
    </source>
</evidence>
<sequence length="118" mass="12915">MKKILIAALAVIVVTALAITCPDREKHVEAIESVFDYVAQRSAQEPGSLFDGQYLDALFLSRIASAAIDPFLKVDNYFVVSIGRITLPDTKPQVVSVGVFGHVFTLNKQKVYESLTGE</sequence>
<dbReference type="EMBL" id="DXCC01000028">
    <property type="protein sequence ID" value="HIZ15720.1"/>
    <property type="molecule type" value="Genomic_DNA"/>
</dbReference>
<accession>A0A9D2IMD7</accession>
<feature type="signal peptide" evidence="1">
    <location>
        <begin position="1"/>
        <end position="18"/>
    </location>
</feature>
<comment type="caution">
    <text evidence="2">The sequence shown here is derived from an EMBL/GenBank/DDBJ whole genome shotgun (WGS) entry which is preliminary data.</text>
</comment>
<proteinExistence type="predicted"/>
<keyword evidence="1" id="KW-0732">Signal</keyword>
<protein>
    <submittedName>
        <fullName evidence="2">DUF4359 domain-containing protein</fullName>
    </submittedName>
</protein>